<dbReference type="Gene3D" id="1.10.10.60">
    <property type="entry name" value="Homeodomain-like"/>
    <property type="match status" value="2"/>
</dbReference>
<reference evidence="5" key="1">
    <citation type="submission" date="2020-10" db="EMBL/GenBank/DDBJ databases">
        <authorList>
            <person name="Gilroy R."/>
        </authorList>
    </citation>
    <scope>NUCLEOTIDE SEQUENCE</scope>
    <source>
        <strain evidence="5">CHK123-3438</strain>
    </source>
</reference>
<dbReference type="PANTHER" id="PTHR43280">
    <property type="entry name" value="ARAC-FAMILY TRANSCRIPTIONAL REGULATOR"/>
    <property type="match status" value="1"/>
</dbReference>
<evidence type="ECO:0000256" key="2">
    <source>
        <dbReference type="ARBA" id="ARBA00023125"/>
    </source>
</evidence>
<proteinExistence type="predicted"/>
<gene>
    <name evidence="5" type="ORF">IAB60_01445</name>
</gene>
<evidence type="ECO:0000256" key="3">
    <source>
        <dbReference type="ARBA" id="ARBA00023163"/>
    </source>
</evidence>
<keyword evidence="2" id="KW-0238">DNA-binding</keyword>
<dbReference type="InterPro" id="IPR014710">
    <property type="entry name" value="RmlC-like_jellyroll"/>
</dbReference>
<name>A0A9D1GGS0_9FIRM</name>
<dbReference type="PANTHER" id="PTHR43280:SF2">
    <property type="entry name" value="HTH-TYPE TRANSCRIPTIONAL REGULATOR EXSA"/>
    <property type="match status" value="1"/>
</dbReference>
<dbReference type="InterPro" id="IPR011051">
    <property type="entry name" value="RmlC_Cupin_sf"/>
</dbReference>
<comment type="caution">
    <text evidence="5">The sequence shown here is derived from an EMBL/GenBank/DDBJ whole genome shotgun (WGS) entry which is preliminary data.</text>
</comment>
<dbReference type="EMBL" id="DVKS01000025">
    <property type="protein sequence ID" value="HIT40758.1"/>
    <property type="molecule type" value="Genomic_DNA"/>
</dbReference>
<dbReference type="GO" id="GO:0043565">
    <property type="term" value="F:sequence-specific DNA binding"/>
    <property type="evidence" value="ECO:0007669"/>
    <property type="project" value="InterPro"/>
</dbReference>
<sequence length="286" mass="33330">MVIFYEHVGQDSFFYEDRDIFFPAHIHRQLEIFYLLEGETEIRLDQKRFLVHSGELLCVFPNQIHSYESHGSTRFYIGLLNPAELRENGAVFTKHRCLSPVLPISDFHPELLRCMEAAASFYKKGQALKRPGRFFGYMNVIADILAETLSLGLRKEGEEEILSQVLRWILEHYREKITQEQVARAVGISRFTLSRLFAEKMECSFLDYLNRLRVECSLELLQDGHLTVNQAGEACGFQSESSFFRHFRRCMGMTPLQYRKAGRREATGTARVLIEPNCVIRYNEKK</sequence>
<dbReference type="PROSITE" id="PS01124">
    <property type="entry name" value="HTH_ARAC_FAMILY_2"/>
    <property type="match status" value="1"/>
</dbReference>
<dbReference type="Pfam" id="PF12833">
    <property type="entry name" value="HTH_18"/>
    <property type="match status" value="1"/>
</dbReference>
<evidence type="ECO:0000259" key="4">
    <source>
        <dbReference type="PROSITE" id="PS01124"/>
    </source>
</evidence>
<feature type="domain" description="HTH araC/xylS-type" evidence="4">
    <location>
        <begin position="163"/>
        <end position="261"/>
    </location>
</feature>
<keyword evidence="1" id="KW-0805">Transcription regulation</keyword>
<evidence type="ECO:0000313" key="6">
    <source>
        <dbReference type="Proteomes" id="UP000886860"/>
    </source>
</evidence>
<dbReference type="SUPFAM" id="SSF51182">
    <property type="entry name" value="RmlC-like cupins"/>
    <property type="match status" value="1"/>
</dbReference>
<dbReference type="Gene3D" id="2.60.120.10">
    <property type="entry name" value="Jelly Rolls"/>
    <property type="match status" value="1"/>
</dbReference>
<dbReference type="GO" id="GO:0003700">
    <property type="term" value="F:DNA-binding transcription factor activity"/>
    <property type="evidence" value="ECO:0007669"/>
    <property type="project" value="InterPro"/>
</dbReference>
<dbReference type="Pfam" id="PF02311">
    <property type="entry name" value="AraC_binding"/>
    <property type="match status" value="1"/>
</dbReference>
<evidence type="ECO:0000313" key="5">
    <source>
        <dbReference type="EMBL" id="HIT40758.1"/>
    </source>
</evidence>
<organism evidence="5 6">
    <name type="scientific">Candidatus Caccovicinus merdipullorum</name>
    <dbReference type="NCBI Taxonomy" id="2840724"/>
    <lineage>
        <taxon>Bacteria</taxon>
        <taxon>Bacillati</taxon>
        <taxon>Bacillota</taxon>
        <taxon>Clostridia</taxon>
        <taxon>Eubacteriales</taxon>
        <taxon>Candidatus Caccovicinus</taxon>
    </lineage>
</organism>
<keyword evidence="3" id="KW-0804">Transcription</keyword>
<dbReference type="PROSITE" id="PS00041">
    <property type="entry name" value="HTH_ARAC_FAMILY_1"/>
    <property type="match status" value="1"/>
</dbReference>
<protein>
    <submittedName>
        <fullName evidence="5">AraC family transcriptional regulator</fullName>
    </submittedName>
</protein>
<reference evidence="5" key="2">
    <citation type="journal article" date="2021" name="PeerJ">
        <title>Extensive microbial diversity within the chicken gut microbiome revealed by metagenomics and culture.</title>
        <authorList>
            <person name="Gilroy R."/>
            <person name="Ravi A."/>
            <person name="Getino M."/>
            <person name="Pursley I."/>
            <person name="Horton D.L."/>
            <person name="Alikhan N.F."/>
            <person name="Baker D."/>
            <person name="Gharbi K."/>
            <person name="Hall N."/>
            <person name="Watson M."/>
            <person name="Adriaenssens E.M."/>
            <person name="Foster-Nyarko E."/>
            <person name="Jarju S."/>
            <person name="Secka A."/>
            <person name="Antonio M."/>
            <person name="Oren A."/>
            <person name="Chaudhuri R.R."/>
            <person name="La Ragione R."/>
            <person name="Hildebrand F."/>
            <person name="Pallen M.J."/>
        </authorList>
    </citation>
    <scope>NUCLEOTIDE SEQUENCE</scope>
    <source>
        <strain evidence="5">CHK123-3438</strain>
    </source>
</reference>
<dbReference type="InterPro" id="IPR018060">
    <property type="entry name" value="HTH_AraC"/>
</dbReference>
<accession>A0A9D1GGS0</accession>
<evidence type="ECO:0000256" key="1">
    <source>
        <dbReference type="ARBA" id="ARBA00023015"/>
    </source>
</evidence>
<dbReference type="AlphaFoldDB" id="A0A9D1GGS0"/>
<dbReference type="InterPro" id="IPR003313">
    <property type="entry name" value="AraC-bd"/>
</dbReference>
<dbReference type="Proteomes" id="UP000886860">
    <property type="component" value="Unassembled WGS sequence"/>
</dbReference>
<dbReference type="SMART" id="SM00342">
    <property type="entry name" value="HTH_ARAC"/>
    <property type="match status" value="1"/>
</dbReference>
<dbReference type="InterPro" id="IPR009057">
    <property type="entry name" value="Homeodomain-like_sf"/>
</dbReference>
<dbReference type="SUPFAM" id="SSF46689">
    <property type="entry name" value="Homeodomain-like"/>
    <property type="match status" value="2"/>
</dbReference>
<dbReference type="InterPro" id="IPR001387">
    <property type="entry name" value="Cro/C1-type_HTH"/>
</dbReference>
<dbReference type="CDD" id="cd00093">
    <property type="entry name" value="HTH_XRE"/>
    <property type="match status" value="1"/>
</dbReference>
<dbReference type="InterPro" id="IPR018062">
    <property type="entry name" value="HTH_AraC-typ_CS"/>
</dbReference>